<organism evidence="11">
    <name type="scientific">Trypanosoma brucei</name>
    <dbReference type="NCBI Taxonomy" id="5691"/>
    <lineage>
        <taxon>Eukaryota</taxon>
        <taxon>Discoba</taxon>
        <taxon>Euglenozoa</taxon>
        <taxon>Kinetoplastea</taxon>
        <taxon>Metakinetoplastina</taxon>
        <taxon>Trypanosomatida</taxon>
        <taxon>Trypanosomatidae</taxon>
        <taxon>Trypanosoma</taxon>
    </lineage>
</organism>
<evidence type="ECO:0000256" key="8">
    <source>
        <dbReference type="SAM" id="MobiDB-lite"/>
    </source>
</evidence>
<dbReference type="VEuPathDB" id="TriTrypDB:Tb1125.Tb10.v4.0263"/>
<dbReference type="EMBL" id="KX699204">
    <property type="protein sequence ID" value="APD73160.1"/>
    <property type="molecule type" value="Genomic_DNA"/>
</dbReference>
<evidence type="ECO:0000256" key="4">
    <source>
        <dbReference type="ARBA" id="ARBA00022622"/>
    </source>
</evidence>
<evidence type="ECO:0000256" key="1">
    <source>
        <dbReference type="ARBA" id="ARBA00002523"/>
    </source>
</evidence>
<feature type="signal peptide" evidence="9">
    <location>
        <begin position="1"/>
        <end position="19"/>
    </location>
</feature>
<feature type="chain" id="PRO_5012384971" evidence="9">
    <location>
        <begin position="20"/>
        <end position="485"/>
    </location>
</feature>
<evidence type="ECO:0000256" key="6">
    <source>
        <dbReference type="ARBA" id="ARBA00023180"/>
    </source>
</evidence>
<comment type="subcellular location">
    <subcellularLocation>
        <location evidence="2">Cell membrane</location>
        <topology evidence="2">Lipid-anchor</topology>
        <topology evidence="2">GPI-anchor</topology>
    </subcellularLocation>
</comment>
<keyword evidence="6" id="KW-0325">Glycoprotein</keyword>
<keyword evidence="5" id="KW-0472">Membrane</keyword>
<keyword evidence="3" id="KW-1003">Cell membrane</keyword>
<sequence>MNTHAVIALLALAVAETQATTNAAACTTNCGCWARLEKQITLYRGDYSAADENLKENKKNFGKIIAAAILGSTETRTKLAPVLLSAAESIDGCEEALTKARPAMTAAETKVAQLRTLYTVQHRLQQGNSGLQIHVQDDNFINTAKEIAAADLGKLGSKGCEGDLNRLDAATIDKTNIDNEKATAKVITHVHVEARCQRDSTATNSCHDGQLGRDGKLEFSIKYDDKDTNDLATWVADTATKKQISATEVDFIGNLNTETNTAIKELKNTNPAPACTKKIRDYATIAENSKFNLMVTKALIGKTDAEAGQESKEPELAAVITKYYGTEGTKFEDQLWKAIERTPAYLGNKKKEQTTKIENLETLTAVGEATARGLVKQIAAEAQDREPASGGDQSAEKQCSGKKGNECTGDCKMVDGVCKPAKKEEEEENKEKDAKAASTCTGKDEKTCKSPDCKWDGKECKDSSILVNKQFALSVVSAAFVALLF</sequence>
<proteinExistence type="predicted"/>
<dbReference type="GO" id="GO:0005886">
    <property type="term" value="C:plasma membrane"/>
    <property type="evidence" value="ECO:0007669"/>
    <property type="project" value="UniProtKB-SubCell"/>
</dbReference>
<dbReference type="Pfam" id="PF10659">
    <property type="entry name" value="Trypan_glycop_C"/>
    <property type="match status" value="1"/>
</dbReference>
<dbReference type="AlphaFoldDB" id="A0A1J0R5P6"/>
<evidence type="ECO:0000259" key="10">
    <source>
        <dbReference type="Pfam" id="PF10659"/>
    </source>
</evidence>
<keyword evidence="9" id="KW-0732">Signal</keyword>
<accession>A0A1J0R5P6</accession>
<name>A0A1J0R5P6_9TRYP</name>
<evidence type="ECO:0000313" key="11">
    <source>
        <dbReference type="EMBL" id="APD73160.1"/>
    </source>
</evidence>
<dbReference type="GO" id="GO:0098552">
    <property type="term" value="C:side of membrane"/>
    <property type="evidence" value="ECO:0007669"/>
    <property type="project" value="UniProtKB-KW"/>
</dbReference>
<evidence type="ECO:0000256" key="3">
    <source>
        <dbReference type="ARBA" id="ARBA00022475"/>
    </source>
</evidence>
<evidence type="ECO:0000256" key="5">
    <source>
        <dbReference type="ARBA" id="ARBA00023136"/>
    </source>
</evidence>
<feature type="region of interest" description="Disordered" evidence="8">
    <location>
        <begin position="382"/>
        <end position="404"/>
    </location>
</feature>
<evidence type="ECO:0000256" key="2">
    <source>
        <dbReference type="ARBA" id="ARBA00004609"/>
    </source>
</evidence>
<dbReference type="SUPFAM" id="SSF58087">
    <property type="entry name" value="Variant surface glycoprotein (N-terminal domain)"/>
    <property type="match status" value="1"/>
</dbReference>
<keyword evidence="7" id="KW-0449">Lipoprotein</keyword>
<comment type="function">
    <text evidence="1">VSG forms a coat on the surface of the parasite. The trypanosome evades the immune response of the host by expressing a series of antigenically distinct VSGs from an estimated 1000 VSG genes.</text>
</comment>
<evidence type="ECO:0000256" key="7">
    <source>
        <dbReference type="ARBA" id="ARBA00023288"/>
    </source>
</evidence>
<feature type="domain" description="Trypanosome variant surface glycoprotein C-terminal" evidence="10">
    <location>
        <begin position="395"/>
        <end position="484"/>
    </location>
</feature>
<keyword evidence="4" id="KW-0336">GPI-anchor</keyword>
<dbReference type="VEuPathDB" id="TriTrypDB:Tb11.0910"/>
<reference evidence="11" key="1">
    <citation type="submission" date="2016-08" db="EMBL/GenBank/DDBJ databases">
        <title>VSG repertoire of Trypanosoma brucei EATRO 1125.</title>
        <authorList>
            <person name="Cross G.A."/>
        </authorList>
    </citation>
    <scope>NUCLEOTIDE SEQUENCE</scope>
    <source>
        <strain evidence="11">EATRO 1125</strain>
    </source>
</reference>
<evidence type="ECO:0000256" key="9">
    <source>
        <dbReference type="SAM" id="SignalP"/>
    </source>
</evidence>
<protein>
    <submittedName>
        <fullName evidence="11">Variant surface glycoprotein 1125.355</fullName>
    </submittedName>
</protein>
<dbReference type="VEuPathDB" id="TriTrypDB:Tb427_000219400"/>
<dbReference type="Gene3D" id="3.30.1680.40">
    <property type="match status" value="1"/>
</dbReference>
<dbReference type="InterPro" id="IPR019609">
    <property type="entry name" value="Variant_surf_glycoprt_trypan_C"/>
</dbReference>